<evidence type="ECO:0000256" key="4">
    <source>
        <dbReference type="ARBA" id="ARBA00048559"/>
    </source>
</evidence>
<dbReference type="InterPro" id="IPR016161">
    <property type="entry name" value="Ald_DH/histidinol_DH"/>
</dbReference>
<sequence length="69" mass="6818">MILKPSEVTPLTSLLLAQGLAESGLPDGVFAVATGRGGTGAAVIDEVDMIMFTGSTATGARSRSAPPSA</sequence>
<evidence type="ECO:0000256" key="1">
    <source>
        <dbReference type="ARBA" id="ARBA00023002"/>
    </source>
</evidence>
<dbReference type="EMBL" id="JAOL01000033">
    <property type="protein sequence ID" value="EUA93898.1"/>
    <property type="molecule type" value="Genomic_DNA"/>
</dbReference>
<evidence type="ECO:0000313" key="7">
    <source>
        <dbReference type="Proteomes" id="UP000020681"/>
    </source>
</evidence>
<comment type="caution">
    <text evidence="6">The sequence shown here is derived from an EMBL/GenBank/DDBJ whole genome shotgun (WGS) entry which is preliminary data.</text>
</comment>
<comment type="catalytic activity">
    <reaction evidence="4">
        <text>succinate semialdehyde + NADP(+) + H2O = succinate + NADPH + 2 H(+)</text>
        <dbReference type="Rhea" id="RHEA:13213"/>
        <dbReference type="ChEBI" id="CHEBI:15377"/>
        <dbReference type="ChEBI" id="CHEBI:15378"/>
        <dbReference type="ChEBI" id="CHEBI:30031"/>
        <dbReference type="ChEBI" id="CHEBI:57706"/>
        <dbReference type="ChEBI" id="CHEBI:57783"/>
        <dbReference type="ChEBI" id="CHEBI:58349"/>
        <dbReference type="EC" id="1.2.1.79"/>
    </reaction>
</comment>
<evidence type="ECO:0000256" key="2">
    <source>
        <dbReference type="ARBA" id="ARBA00039122"/>
    </source>
</evidence>
<reference evidence="6 7" key="1">
    <citation type="submission" date="2014-01" db="EMBL/GenBank/DDBJ databases">
        <authorList>
            <person name="Dobos K."/>
            <person name="Lenaerts A."/>
            <person name="Ordway D."/>
            <person name="DeGroote M.A."/>
            <person name="Parker T."/>
            <person name="Sizemore C."/>
            <person name="Tallon L.J."/>
            <person name="Sadzewicz L.K."/>
            <person name="Sengamalay N."/>
            <person name="Fraser C.M."/>
            <person name="Hine E."/>
            <person name="Shefchek K.A."/>
            <person name="Das S.P."/>
            <person name="Tettelin H."/>
        </authorList>
    </citation>
    <scope>NUCLEOTIDE SEQUENCE [LARGE SCALE GENOMIC DNA]</scope>
    <source>
        <strain evidence="6 7">Harvey</strain>
    </source>
</reference>
<dbReference type="InterPro" id="IPR016162">
    <property type="entry name" value="Ald_DH_N"/>
</dbReference>
<keyword evidence="1" id="KW-0560">Oxidoreductase</keyword>
<dbReference type="InterPro" id="IPR015590">
    <property type="entry name" value="Aldehyde_DH_dom"/>
</dbReference>
<feature type="domain" description="Aldehyde dehydrogenase" evidence="5">
    <location>
        <begin position="1"/>
        <end position="61"/>
    </location>
</feature>
<dbReference type="PANTHER" id="PTHR11699">
    <property type="entry name" value="ALDEHYDE DEHYDROGENASE-RELATED"/>
    <property type="match status" value="1"/>
</dbReference>
<dbReference type="EC" id="1.2.1.79" evidence="2"/>
<name>A0ABN0R9Q3_MYCUL</name>
<evidence type="ECO:0000313" key="6">
    <source>
        <dbReference type="EMBL" id="EUA93898.1"/>
    </source>
</evidence>
<protein>
    <recommendedName>
        <fullName evidence="3">Putative succinate-semialdehyde dehydrogenase [NADP(+)] 2</fullName>
        <ecNumber evidence="2">1.2.1.79</ecNumber>
    </recommendedName>
</protein>
<organism evidence="6 7">
    <name type="scientific">Mycobacterium ulcerans str. Harvey</name>
    <dbReference type="NCBI Taxonomy" id="1299332"/>
    <lineage>
        <taxon>Bacteria</taxon>
        <taxon>Bacillati</taxon>
        <taxon>Actinomycetota</taxon>
        <taxon>Actinomycetes</taxon>
        <taxon>Mycobacteriales</taxon>
        <taxon>Mycobacteriaceae</taxon>
        <taxon>Mycobacterium</taxon>
        <taxon>Mycobacterium ulcerans group</taxon>
    </lineage>
</organism>
<evidence type="ECO:0000259" key="5">
    <source>
        <dbReference type="Pfam" id="PF00171"/>
    </source>
</evidence>
<dbReference type="Pfam" id="PF00171">
    <property type="entry name" value="Aldedh"/>
    <property type="match status" value="1"/>
</dbReference>
<dbReference type="Proteomes" id="UP000020681">
    <property type="component" value="Unassembled WGS sequence"/>
</dbReference>
<accession>A0ABN0R9Q3</accession>
<dbReference type="Gene3D" id="3.40.605.10">
    <property type="entry name" value="Aldehyde Dehydrogenase, Chain A, domain 1"/>
    <property type="match status" value="1"/>
</dbReference>
<gene>
    <name evidence="6" type="ORF">I551_8845</name>
</gene>
<evidence type="ECO:0000256" key="3">
    <source>
        <dbReference type="ARBA" id="ARBA00039663"/>
    </source>
</evidence>
<dbReference type="SUPFAM" id="SSF53720">
    <property type="entry name" value="ALDH-like"/>
    <property type="match status" value="1"/>
</dbReference>
<keyword evidence="7" id="KW-1185">Reference proteome</keyword>
<proteinExistence type="predicted"/>